<comment type="caution">
    <text evidence="8">The sequence shown here is derived from an EMBL/GenBank/DDBJ whole genome shotgun (WGS) entry which is preliminary data.</text>
</comment>
<evidence type="ECO:0000256" key="1">
    <source>
        <dbReference type="ARBA" id="ARBA00022723"/>
    </source>
</evidence>
<dbReference type="GO" id="GO:0008270">
    <property type="term" value="F:zinc ion binding"/>
    <property type="evidence" value="ECO:0007669"/>
    <property type="project" value="UniProtKB-KW"/>
</dbReference>
<evidence type="ECO:0000256" key="4">
    <source>
        <dbReference type="ARBA" id="ARBA00023015"/>
    </source>
</evidence>
<evidence type="ECO:0000256" key="5">
    <source>
        <dbReference type="ARBA" id="ARBA00023163"/>
    </source>
</evidence>
<dbReference type="GO" id="GO:0043565">
    <property type="term" value="F:sequence-specific DNA binding"/>
    <property type="evidence" value="ECO:0007669"/>
    <property type="project" value="InterPro"/>
</dbReference>
<proteinExistence type="predicted"/>
<keyword evidence="1" id="KW-0479">Metal-binding</keyword>
<evidence type="ECO:0000256" key="6">
    <source>
        <dbReference type="PROSITE-ProRule" id="PRU00094"/>
    </source>
</evidence>
<evidence type="ECO:0000256" key="3">
    <source>
        <dbReference type="ARBA" id="ARBA00022833"/>
    </source>
</evidence>
<dbReference type="EMBL" id="PJQL01002969">
    <property type="protein sequence ID" value="RCH82578.1"/>
    <property type="molecule type" value="Genomic_DNA"/>
</dbReference>
<feature type="domain" description="GATA-type" evidence="7">
    <location>
        <begin position="227"/>
        <end position="262"/>
    </location>
</feature>
<dbReference type="CDD" id="cd00202">
    <property type="entry name" value="ZnF_GATA"/>
    <property type="match status" value="1"/>
</dbReference>
<dbReference type="SMART" id="SM00401">
    <property type="entry name" value="ZnF_GATA"/>
    <property type="match status" value="1"/>
</dbReference>
<dbReference type="PANTHER" id="PTHR47172:SF24">
    <property type="entry name" value="GATA ZINC FINGER DOMAIN-CONTAINING PROTEIN 14-RELATED"/>
    <property type="match status" value="1"/>
</dbReference>
<evidence type="ECO:0000313" key="8">
    <source>
        <dbReference type="EMBL" id="RCH82578.1"/>
    </source>
</evidence>
<accession>A0A367IY25</accession>
<sequence length="594" mass="68089">MNACMWAILSHHKLKFIYNSFDIKLNGISLFDLIHPEEITLAKKDLCQFIKSKLLAGSVTRCRLRDYVNNYYSWIIVDIIMYVATDDLALAFFHQEKDSICGTTCSTTQRECLIQAFENHPHHTQERIFHVLDNQTQSVIMSWPDHYPNEMSLDDRPAVSPSIVSCFRCVQQPPKLTPSGLCLQSLCIDYGSLSFIITKRSTPKIPKFTTKKPSKYNQKFMSVEDLVTATYKCQSCGTQSSPEWRRGPSGHKTLCNACGLRYSRSIARQEKMAQQQQQQQQQENDVCSPLSFLDMPRFIFCAFKEGNRLSFSMDGLVELASKSFNLVRCSPFYHFDRESHSAKTTSLAIHLASGLQLSIHGRKAKENARGELINLRFDTLSIPELQLNPIRVKITLRLANDAKDTHHLFILIPATVASTENVFTYFPLMLYRSKTIIATEVLEWFKKSYQCQFDDLLVPAPTFHSIIRTWVSTLFDLAPLEDEVVKVPMRAVQHSLELEYVTHLKELSTIRVKLKTQEVIKLCKKLKNQEDFIFALQDHLFSITKINMSALTLNELTTTNLGIRRDGKFKMFGHISRTDAVKIIEELIELASTK</sequence>
<keyword evidence="4" id="KW-0805">Transcription regulation</keyword>
<dbReference type="Pfam" id="PF00320">
    <property type="entry name" value="GATA"/>
    <property type="match status" value="1"/>
</dbReference>
<dbReference type="InterPro" id="IPR000679">
    <property type="entry name" value="Znf_GATA"/>
</dbReference>
<keyword evidence="5" id="KW-0804">Transcription</keyword>
<evidence type="ECO:0000256" key="2">
    <source>
        <dbReference type="ARBA" id="ARBA00022771"/>
    </source>
</evidence>
<dbReference type="Pfam" id="PF13092">
    <property type="entry name" value="CENP-L"/>
    <property type="match status" value="1"/>
</dbReference>
<gene>
    <name evidence="8" type="ORF">CU097_002663</name>
</gene>
<keyword evidence="9" id="KW-1185">Reference proteome</keyword>
<protein>
    <recommendedName>
        <fullName evidence="7">GATA-type domain-containing protein</fullName>
    </recommendedName>
</protein>
<evidence type="ECO:0000313" key="9">
    <source>
        <dbReference type="Proteomes" id="UP000252139"/>
    </source>
</evidence>
<keyword evidence="3" id="KW-0862">Zinc</keyword>
<dbReference type="AlphaFoldDB" id="A0A367IY25"/>
<organism evidence="8 9">
    <name type="scientific">Rhizopus azygosporus</name>
    <name type="common">Rhizopus microsporus var. azygosporus</name>
    <dbReference type="NCBI Taxonomy" id="86630"/>
    <lineage>
        <taxon>Eukaryota</taxon>
        <taxon>Fungi</taxon>
        <taxon>Fungi incertae sedis</taxon>
        <taxon>Mucoromycota</taxon>
        <taxon>Mucoromycotina</taxon>
        <taxon>Mucoromycetes</taxon>
        <taxon>Mucorales</taxon>
        <taxon>Mucorineae</taxon>
        <taxon>Rhizopodaceae</taxon>
        <taxon>Rhizopus</taxon>
    </lineage>
</organism>
<name>A0A367IY25_RHIAZ</name>
<evidence type="ECO:0000259" key="7">
    <source>
        <dbReference type="PROSITE" id="PS50114"/>
    </source>
</evidence>
<keyword evidence="2 6" id="KW-0863">Zinc-finger</keyword>
<dbReference type="SUPFAM" id="SSF57716">
    <property type="entry name" value="Glucocorticoid receptor-like (DNA-binding domain)"/>
    <property type="match status" value="1"/>
</dbReference>
<dbReference type="GO" id="GO:0006355">
    <property type="term" value="P:regulation of DNA-templated transcription"/>
    <property type="evidence" value="ECO:0007669"/>
    <property type="project" value="InterPro"/>
</dbReference>
<dbReference type="OrthoDB" id="2162994at2759"/>
<dbReference type="PROSITE" id="PS00344">
    <property type="entry name" value="GATA_ZN_FINGER_1"/>
    <property type="match status" value="1"/>
</dbReference>
<dbReference type="InterPro" id="IPR013088">
    <property type="entry name" value="Znf_NHR/GATA"/>
</dbReference>
<dbReference type="PANTHER" id="PTHR47172">
    <property type="entry name" value="OS01G0976800 PROTEIN"/>
    <property type="match status" value="1"/>
</dbReference>
<reference evidence="8 9" key="1">
    <citation type="journal article" date="2018" name="G3 (Bethesda)">
        <title>Phylogenetic and Phylogenomic Definition of Rhizopus Species.</title>
        <authorList>
            <person name="Gryganskyi A.P."/>
            <person name="Golan J."/>
            <person name="Dolatabadi S."/>
            <person name="Mondo S."/>
            <person name="Robb S."/>
            <person name="Idnurm A."/>
            <person name="Muszewska A."/>
            <person name="Steczkiewicz K."/>
            <person name="Masonjones S."/>
            <person name="Liao H.L."/>
            <person name="Gajdeczka M.T."/>
            <person name="Anike F."/>
            <person name="Vuek A."/>
            <person name="Anishchenko I.M."/>
            <person name="Voigt K."/>
            <person name="de Hoog G.S."/>
            <person name="Smith M.E."/>
            <person name="Heitman J."/>
            <person name="Vilgalys R."/>
            <person name="Stajich J.E."/>
        </authorList>
    </citation>
    <scope>NUCLEOTIDE SEQUENCE [LARGE SCALE GENOMIC DNA]</scope>
    <source>
        <strain evidence="8 9">CBS 357.93</strain>
    </source>
</reference>
<dbReference type="InterPro" id="IPR025204">
    <property type="entry name" value="CENP-L"/>
</dbReference>
<dbReference type="PROSITE" id="PS50114">
    <property type="entry name" value="GATA_ZN_FINGER_2"/>
    <property type="match status" value="1"/>
</dbReference>
<dbReference type="Gene3D" id="3.30.50.10">
    <property type="entry name" value="Erythroid Transcription Factor GATA-1, subunit A"/>
    <property type="match status" value="1"/>
</dbReference>
<dbReference type="STRING" id="86630.A0A367IY25"/>
<dbReference type="Proteomes" id="UP000252139">
    <property type="component" value="Unassembled WGS sequence"/>
</dbReference>